<protein>
    <submittedName>
        <fullName evidence="2">Uncharacterized protein</fullName>
    </submittedName>
</protein>
<dbReference type="EnsemblMetazoa" id="AMAM021908-RA">
    <property type="protein sequence ID" value="AMAM021908-PA"/>
    <property type="gene ID" value="AMAM021908"/>
</dbReference>
<feature type="region of interest" description="Disordered" evidence="1">
    <location>
        <begin position="1"/>
        <end position="25"/>
    </location>
</feature>
<dbReference type="VEuPathDB" id="VectorBase:AMAM021908"/>
<proteinExistence type="predicted"/>
<evidence type="ECO:0000313" key="3">
    <source>
        <dbReference type="Proteomes" id="UP000075901"/>
    </source>
</evidence>
<organism evidence="2 3">
    <name type="scientific">Anopheles maculatus</name>
    <dbReference type="NCBI Taxonomy" id="74869"/>
    <lineage>
        <taxon>Eukaryota</taxon>
        <taxon>Metazoa</taxon>
        <taxon>Ecdysozoa</taxon>
        <taxon>Arthropoda</taxon>
        <taxon>Hexapoda</taxon>
        <taxon>Insecta</taxon>
        <taxon>Pterygota</taxon>
        <taxon>Neoptera</taxon>
        <taxon>Endopterygota</taxon>
        <taxon>Diptera</taxon>
        <taxon>Nematocera</taxon>
        <taxon>Culicoidea</taxon>
        <taxon>Culicidae</taxon>
        <taxon>Anophelinae</taxon>
        <taxon>Anopheles</taxon>
        <taxon>Anopheles maculatus group</taxon>
    </lineage>
</organism>
<evidence type="ECO:0000313" key="2">
    <source>
        <dbReference type="EnsemblMetazoa" id="AMAM021908-PA"/>
    </source>
</evidence>
<evidence type="ECO:0000256" key="1">
    <source>
        <dbReference type="SAM" id="MobiDB-lite"/>
    </source>
</evidence>
<accession>A0A182T8S1</accession>
<dbReference type="Proteomes" id="UP000075901">
    <property type="component" value="Unassembled WGS sequence"/>
</dbReference>
<dbReference type="AlphaFoldDB" id="A0A182T8S1"/>
<feature type="region of interest" description="Disordered" evidence="1">
    <location>
        <begin position="198"/>
        <end position="225"/>
    </location>
</feature>
<reference evidence="3" key="1">
    <citation type="submission" date="2013-09" db="EMBL/GenBank/DDBJ databases">
        <title>The Genome Sequence of Anopheles maculatus species B.</title>
        <authorList>
            <consortium name="The Broad Institute Genomics Platform"/>
            <person name="Neafsey D.E."/>
            <person name="Besansky N."/>
            <person name="Howell P."/>
            <person name="Walton C."/>
            <person name="Young S.K."/>
            <person name="Zeng Q."/>
            <person name="Gargeya S."/>
            <person name="Fitzgerald M."/>
            <person name="Haas B."/>
            <person name="Abouelleil A."/>
            <person name="Allen A.W."/>
            <person name="Alvarado L."/>
            <person name="Arachchi H.M."/>
            <person name="Berlin A.M."/>
            <person name="Chapman S.B."/>
            <person name="Gainer-Dewar J."/>
            <person name="Goldberg J."/>
            <person name="Griggs A."/>
            <person name="Gujja S."/>
            <person name="Hansen M."/>
            <person name="Howarth C."/>
            <person name="Imamovic A."/>
            <person name="Ireland A."/>
            <person name="Larimer J."/>
            <person name="McCowan C."/>
            <person name="Murphy C."/>
            <person name="Pearson M."/>
            <person name="Poon T.W."/>
            <person name="Priest M."/>
            <person name="Roberts A."/>
            <person name="Saif S."/>
            <person name="Shea T."/>
            <person name="Sisk P."/>
            <person name="Sykes S."/>
            <person name="Wortman J."/>
            <person name="Nusbaum C."/>
            <person name="Birren B."/>
        </authorList>
    </citation>
    <scope>NUCLEOTIDE SEQUENCE [LARGE SCALE GENOMIC DNA]</scope>
    <source>
        <strain evidence="3">maculatus3</strain>
    </source>
</reference>
<feature type="compositionally biased region" description="Basic and acidic residues" evidence="1">
    <location>
        <begin position="215"/>
        <end position="224"/>
    </location>
</feature>
<keyword evidence="3" id="KW-1185">Reference proteome</keyword>
<sequence>MDEVVTVNQAEHDDKPDMGDGRDALVSPFDDQYVSHTVGPIVEVTDDILHNKSHESDGKELLDERRIVDIMEETCAEHGMIQSAHREHMSHQGIRSLMVPGVVSVSTQSAESSYASTIGSGTMPVLAAKRTTILVVEDCIATNGLHSPYESARFTRRRSLNGAENVLSSVPMLKYEPRDDTDNDSALGKRCNNDLFHRGQEEGSCAPEVDEDDGGDGHEHKGGHVDGGVVEEVLASSCGDWPQFKMEMMDATKMMVVDHHQL</sequence>
<reference evidence="2" key="2">
    <citation type="submission" date="2020-05" db="UniProtKB">
        <authorList>
            <consortium name="EnsemblMetazoa"/>
        </authorList>
    </citation>
    <scope>IDENTIFICATION</scope>
    <source>
        <strain evidence="2">maculatus3</strain>
    </source>
</reference>
<feature type="compositionally biased region" description="Basic and acidic residues" evidence="1">
    <location>
        <begin position="10"/>
        <end position="23"/>
    </location>
</feature>
<name>A0A182T8S1_9DIPT</name>